<dbReference type="Proteomes" id="UP001604336">
    <property type="component" value="Unassembled WGS sequence"/>
</dbReference>
<dbReference type="EMBL" id="JBFOLK010000009">
    <property type="protein sequence ID" value="KAL2486892.1"/>
    <property type="molecule type" value="Genomic_DNA"/>
</dbReference>
<proteinExistence type="predicted"/>
<organism evidence="1 2">
    <name type="scientific">Abeliophyllum distichum</name>
    <dbReference type="NCBI Taxonomy" id="126358"/>
    <lineage>
        <taxon>Eukaryota</taxon>
        <taxon>Viridiplantae</taxon>
        <taxon>Streptophyta</taxon>
        <taxon>Embryophyta</taxon>
        <taxon>Tracheophyta</taxon>
        <taxon>Spermatophyta</taxon>
        <taxon>Magnoliopsida</taxon>
        <taxon>eudicotyledons</taxon>
        <taxon>Gunneridae</taxon>
        <taxon>Pentapetalae</taxon>
        <taxon>asterids</taxon>
        <taxon>lamiids</taxon>
        <taxon>Lamiales</taxon>
        <taxon>Oleaceae</taxon>
        <taxon>Forsythieae</taxon>
        <taxon>Abeliophyllum</taxon>
    </lineage>
</organism>
<evidence type="ECO:0000313" key="1">
    <source>
        <dbReference type="EMBL" id="KAL2486892.1"/>
    </source>
</evidence>
<reference evidence="2" key="1">
    <citation type="submission" date="2024-07" db="EMBL/GenBank/DDBJ databases">
        <title>Two chromosome-level genome assemblies of Korean endemic species Abeliophyllum distichum and Forsythia ovata (Oleaceae).</title>
        <authorList>
            <person name="Jang H."/>
        </authorList>
    </citation>
    <scope>NUCLEOTIDE SEQUENCE [LARGE SCALE GENOMIC DNA]</scope>
</reference>
<comment type="caution">
    <text evidence="1">The sequence shown here is derived from an EMBL/GenBank/DDBJ whole genome shotgun (WGS) entry which is preliminary data.</text>
</comment>
<keyword evidence="2" id="KW-1185">Reference proteome</keyword>
<dbReference type="AlphaFoldDB" id="A0ABD1RG32"/>
<name>A0ABD1RG32_9LAMI</name>
<evidence type="ECO:0000313" key="2">
    <source>
        <dbReference type="Proteomes" id="UP001604336"/>
    </source>
</evidence>
<accession>A0ABD1RG32</accession>
<sequence length="102" mass="11572">MAPNRKGRATAPTIGGVSGKFIKEWRINFGEIKDTMFAKLFVQYGWKTYVEELPSGNPKLVQDFYNNFNADMIMRSPPEPITLRYSANGFLSPRIPLMNALV</sequence>
<protein>
    <submittedName>
        <fullName evidence="1">Uncharacterized protein</fullName>
    </submittedName>
</protein>
<gene>
    <name evidence="1" type="ORF">Adt_31648</name>
</gene>